<dbReference type="GO" id="GO:0019646">
    <property type="term" value="P:aerobic electron transport chain"/>
    <property type="evidence" value="ECO:0007669"/>
    <property type="project" value="TreeGrafter"/>
</dbReference>
<keyword evidence="4" id="KW-0274">FAD</keyword>
<evidence type="ECO:0000256" key="1">
    <source>
        <dbReference type="ARBA" id="ARBA00001974"/>
    </source>
</evidence>
<organism evidence="7 8">
    <name type="scientific">Bacillus nakamurai</name>
    <dbReference type="NCBI Taxonomy" id="1793963"/>
    <lineage>
        <taxon>Bacteria</taxon>
        <taxon>Bacillati</taxon>
        <taxon>Bacillota</taxon>
        <taxon>Bacilli</taxon>
        <taxon>Bacillales</taxon>
        <taxon>Bacillaceae</taxon>
        <taxon>Bacillus</taxon>
    </lineage>
</organism>
<dbReference type="InterPro" id="IPR051169">
    <property type="entry name" value="NADH-Q_oxidoreductase"/>
</dbReference>
<dbReference type="PRINTS" id="PR00368">
    <property type="entry name" value="FADPNR"/>
</dbReference>
<dbReference type="PANTHER" id="PTHR42913:SF3">
    <property type="entry name" value="64 KDA MITOCHONDRIAL NADH DEHYDROGENASE (EUROFUNG)"/>
    <property type="match status" value="1"/>
</dbReference>
<dbReference type="PANTHER" id="PTHR42913">
    <property type="entry name" value="APOPTOSIS-INDUCING FACTOR 1"/>
    <property type="match status" value="1"/>
</dbReference>
<dbReference type="Proteomes" id="UP000075430">
    <property type="component" value="Unassembled WGS sequence"/>
</dbReference>
<comment type="similarity">
    <text evidence="2">Belongs to the NADH dehydrogenase family.</text>
</comment>
<dbReference type="RefSeq" id="WP_061522266.1">
    <property type="nucleotide sequence ID" value="NZ_JAJJBV010000053.1"/>
</dbReference>
<evidence type="ECO:0000256" key="4">
    <source>
        <dbReference type="ARBA" id="ARBA00022827"/>
    </source>
</evidence>
<keyword evidence="3" id="KW-0285">Flavoprotein</keyword>
<dbReference type="GO" id="GO:0003955">
    <property type="term" value="F:NAD(P)H dehydrogenase (quinone) activity"/>
    <property type="evidence" value="ECO:0007669"/>
    <property type="project" value="TreeGrafter"/>
</dbReference>
<evidence type="ECO:0000313" key="7">
    <source>
        <dbReference type="EMBL" id="KXZ17766.1"/>
    </source>
</evidence>
<feature type="domain" description="FAD/NAD(P)-binding" evidence="6">
    <location>
        <begin position="7"/>
        <end position="327"/>
    </location>
</feature>
<accession>A0A150F5X2</accession>
<comment type="cofactor">
    <cofactor evidence="1">
        <name>FAD</name>
        <dbReference type="ChEBI" id="CHEBI:57692"/>
    </cofactor>
</comment>
<protein>
    <submittedName>
        <fullName evidence="7">NADH dehydrogenase</fullName>
    </submittedName>
</protein>
<comment type="caution">
    <text evidence="7">The sequence shown here is derived from an EMBL/GenBank/DDBJ whole genome shotgun (WGS) entry which is preliminary data.</text>
</comment>
<reference evidence="8" key="1">
    <citation type="submission" date="2016-02" db="EMBL/GenBank/DDBJ databases">
        <authorList>
            <person name="Dunlap C."/>
        </authorList>
    </citation>
    <scope>NUCLEOTIDE SEQUENCE [LARGE SCALE GENOMIC DNA]</scope>
    <source>
        <strain evidence="8">NRRL B-41092</strain>
    </source>
</reference>
<dbReference type="InterPro" id="IPR036188">
    <property type="entry name" value="FAD/NAD-bd_sf"/>
</dbReference>
<dbReference type="EMBL" id="LSBA01000019">
    <property type="protein sequence ID" value="KXZ17766.1"/>
    <property type="molecule type" value="Genomic_DNA"/>
</dbReference>
<dbReference type="Gene3D" id="3.50.50.100">
    <property type="match status" value="1"/>
</dbReference>
<dbReference type="STRING" id="1793963.AXI58_18700"/>
<proteinExistence type="inferred from homology"/>
<evidence type="ECO:0000256" key="3">
    <source>
        <dbReference type="ARBA" id="ARBA00022630"/>
    </source>
</evidence>
<dbReference type="AlphaFoldDB" id="A0A150F5X2"/>
<dbReference type="SUPFAM" id="SSF51905">
    <property type="entry name" value="FAD/NAD(P)-binding domain"/>
    <property type="match status" value="2"/>
</dbReference>
<name>A0A150F5X2_9BACI</name>
<dbReference type="InterPro" id="IPR023753">
    <property type="entry name" value="FAD/NAD-binding_dom"/>
</dbReference>
<evidence type="ECO:0000256" key="2">
    <source>
        <dbReference type="ARBA" id="ARBA00005272"/>
    </source>
</evidence>
<keyword evidence="8" id="KW-1185">Reference proteome</keyword>
<dbReference type="Pfam" id="PF07992">
    <property type="entry name" value="Pyr_redox_2"/>
    <property type="match status" value="1"/>
</dbReference>
<evidence type="ECO:0000313" key="8">
    <source>
        <dbReference type="Proteomes" id="UP000075430"/>
    </source>
</evidence>
<evidence type="ECO:0000259" key="6">
    <source>
        <dbReference type="Pfam" id="PF07992"/>
    </source>
</evidence>
<evidence type="ECO:0000256" key="5">
    <source>
        <dbReference type="ARBA" id="ARBA00023002"/>
    </source>
</evidence>
<dbReference type="OrthoDB" id="9781621at2"/>
<sequence length="406" mass="44845">MALNKPKIVVLGAGYGGLMTVTRLPKHISANDAEITLVNKHNYHYETTWMHEASAGTLHHDRCRYQIKDVINESRVKFVQDTVKAIDVQNKKVSLSNGDIPYDYLVIGLGAVPETFGIKGLKEFAFPIANINTSRQLKEHIELQFATYNTEAEKRPDRLTIVVGGAGFTGIEFLGELANRMPELCRNYDVDESLARIVCVEAAPTVLPGFDPELVDYAVHYLEGKGVEFKIGTAVQECRADGVTVGKKDEEPEEIKSQTVVWAAGVRGHPIVEEAGFENMRGRVKVNPDLRAPGHDNVFILGDSSLFINEETERPYPPTAQIAMQQGETVAKNLGRLMKGDQLEEFKPDIKGTVASLGEHNAVGVVYGRKLKGTPASFMKKVIDNRSLFMIGGLGLTLKKGKFKFF</sequence>
<keyword evidence="5" id="KW-0560">Oxidoreductase</keyword>
<gene>
    <name evidence="7" type="ORF">AXI58_18700</name>
</gene>